<evidence type="ECO:0000256" key="1">
    <source>
        <dbReference type="ARBA" id="ARBA00007118"/>
    </source>
</evidence>
<feature type="domain" description="Nitroreductase" evidence="3">
    <location>
        <begin position="7"/>
        <end position="61"/>
    </location>
</feature>
<keyword evidence="5" id="KW-1185">Reference proteome</keyword>
<keyword evidence="2" id="KW-0560">Oxidoreductase</keyword>
<dbReference type="PANTHER" id="PTHR43673:SF10">
    <property type="entry name" value="NADH DEHYDROGENASE_NAD(P)H NITROREDUCTASE XCC3605-RELATED"/>
    <property type="match status" value="1"/>
</dbReference>
<evidence type="ECO:0000313" key="4">
    <source>
        <dbReference type="EMBL" id="OUM19359.1"/>
    </source>
</evidence>
<dbReference type="PANTHER" id="PTHR43673">
    <property type="entry name" value="NAD(P)H NITROREDUCTASE YDGI-RELATED"/>
    <property type="match status" value="1"/>
</dbReference>
<gene>
    <name evidence="4" type="ORF">CBW42_13605</name>
</gene>
<dbReference type="AlphaFoldDB" id="A0A252F0W0"/>
<dbReference type="CDD" id="cd02062">
    <property type="entry name" value="Nitro_FMN_reductase"/>
    <property type="match status" value="1"/>
</dbReference>
<accession>A0A252F0W0</accession>
<evidence type="ECO:0000259" key="3">
    <source>
        <dbReference type="Pfam" id="PF00881"/>
    </source>
</evidence>
<dbReference type="InterPro" id="IPR000415">
    <property type="entry name" value="Nitroreductase-like"/>
</dbReference>
<dbReference type="InterPro" id="IPR029479">
    <property type="entry name" value="Nitroreductase"/>
</dbReference>
<evidence type="ECO:0000256" key="2">
    <source>
        <dbReference type="ARBA" id="ARBA00023002"/>
    </source>
</evidence>
<dbReference type="Gene3D" id="3.40.109.10">
    <property type="entry name" value="NADH Oxidase"/>
    <property type="match status" value="1"/>
</dbReference>
<evidence type="ECO:0000313" key="5">
    <source>
        <dbReference type="Proteomes" id="UP000194903"/>
    </source>
</evidence>
<dbReference type="Proteomes" id="UP000194903">
    <property type="component" value="Unassembled WGS sequence"/>
</dbReference>
<dbReference type="EMBL" id="NHOC01000020">
    <property type="protein sequence ID" value="OUM19359.1"/>
    <property type="molecule type" value="Genomic_DNA"/>
</dbReference>
<reference evidence="4 5" key="1">
    <citation type="submission" date="2017-05" db="EMBL/GenBank/DDBJ databases">
        <title>Butyricicoccus porcorum sp. nov. a butyrate-producing bacterium from the swine intestinal tract.</title>
        <authorList>
            <person name="Trachsel J."/>
            <person name="Humphrey S."/>
            <person name="Allen H.K."/>
        </authorList>
    </citation>
    <scope>NUCLEOTIDE SEQUENCE [LARGE SCALE GENOMIC DNA]</scope>
    <source>
        <strain evidence="4">BB10</strain>
    </source>
</reference>
<name>A0A252F0W0_9FIRM</name>
<comment type="similarity">
    <text evidence="1">Belongs to the nitroreductase family.</text>
</comment>
<dbReference type="GO" id="GO:0016491">
    <property type="term" value="F:oxidoreductase activity"/>
    <property type="evidence" value="ECO:0007669"/>
    <property type="project" value="UniProtKB-KW"/>
</dbReference>
<dbReference type="OrthoDB" id="9812105at2"/>
<dbReference type="RefSeq" id="WP_087022650.1">
    <property type="nucleotide sequence ID" value="NZ_CP178353.1"/>
</dbReference>
<dbReference type="Pfam" id="PF00881">
    <property type="entry name" value="Nitroreductase"/>
    <property type="match status" value="2"/>
</dbReference>
<protein>
    <submittedName>
        <fullName evidence="4">Nitroreductase</fullName>
    </submittedName>
</protein>
<comment type="caution">
    <text evidence="4">The sequence shown here is derived from an EMBL/GenBank/DDBJ whole genome shotgun (WGS) entry which is preliminary data.</text>
</comment>
<dbReference type="SUPFAM" id="SSF55469">
    <property type="entry name" value="FMN-dependent nitroreductase-like"/>
    <property type="match status" value="1"/>
</dbReference>
<organism evidence="4 5">
    <name type="scientific">Butyricicoccus porcorum</name>
    <dbReference type="NCBI Taxonomy" id="1945634"/>
    <lineage>
        <taxon>Bacteria</taxon>
        <taxon>Bacillati</taxon>
        <taxon>Bacillota</taxon>
        <taxon>Clostridia</taxon>
        <taxon>Eubacteriales</taxon>
        <taxon>Butyricicoccaceae</taxon>
        <taxon>Butyricicoccus</taxon>
    </lineage>
</organism>
<proteinExistence type="inferred from homology"/>
<sequence>MNTTECIMTRRSVRKFTEQPVPHGVLEDIIAAAAYAPSWKNTQISRYIAIEGREAIAEIADNYAAFNRHTLSTAPMLIAQCCVKKRSGYERDGSFTTDRGDGWQMYDCGIAAQTFCLSAHEHGLGTVIMGIFDRPALEKHLNVPEDQELVALIAVGYPDETPNAPRRKGVADLLTYAE</sequence>
<feature type="domain" description="Nitroreductase" evidence="3">
    <location>
        <begin position="62"/>
        <end position="157"/>
    </location>
</feature>